<dbReference type="Proteomes" id="UP000027590">
    <property type="component" value="Unassembled WGS sequence"/>
</dbReference>
<accession>A0A7U7G4Y8</accession>
<comment type="caution">
    <text evidence="1">The sequence shown here is derived from an EMBL/GenBank/DDBJ whole genome shotgun (WGS) entry which is preliminary data.</text>
</comment>
<reference evidence="1 2" key="2">
    <citation type="journal article" date="2014" name="PLoS ONE">
        <title>Evolution of mitochondria reconstructed from the energy metabolism of living bacteria.</title>
        <authorList>
            <person name="Degli Esposti M."/>
            <person name="Chouaia B."/>
            <person name="Comandatore F."/>
            <person name="Crotti E."/>
            <person name="Sassera D."/>
            <person name="Lievens P.M."/>
            <person name="Daffonchio D."/>
            <person name="Bandi C."/>
        </authorList>
    </citation>
    <scope>NUCLEOTIDE SEQUENCE [LARGE SCALE GENOMIC DNA]</scope>
    <source>
        <strain evidence="2">AM169</strain>
    </source>
</reference>
<evidence type="ECO:0000313" key="1">
    <source>
        <dbReference type="EMBL" id="CDG33238.1"/>
    </source>
</evidence>
<protein>
    <submittedName>
        <fullName evidence="1">Uncharacterized protein</fullName>
    </submittedName>
</protein>
<sequence length="47" mass="5659">MDEGQPCRGWPFYFDRMTAFFRREEIKKGVSSFWALPFLSDVLLRRA</sequence>
<reference evidence="1 2" key="1">
    <citation type="journal article" date="2014" name="Genome Biol. Evol.">
        <title>Acetic acid bacteria genomes reveal functional traits for adaptation to life in insect guts.</title>
        <authorList>
            <person name="Chouaia B."/>
            <person name="Gaiarsa S."/>
            <person name="Crotti E."/>
            <person name="Comandatore F."/>
            <person name="Degli Esposti M."/>
            <person name="Ricci I."/>
            <person name="Alma A."/>
            <person name="Favia G."/>
            <person name="Bandi C."/>
            <person name="Daffonchio D."/>
        </authorList>
    </citation>
    <scope>NUCLEOTIDE SEQUENCE [LARGE SCALE GENOMIC DNA]</scope>
    <source>
        <strain evidence="2">AM169</strain>
    </source>
</reference>
<evidence type="ECO:0000313" key="2">
    <source>
        <dbReference type="Proteomes" id="UP000027590"/>
    </source>
</evidence>
<proteinExistence type="predicted"/>
<gene>
    <name evidence="1" type="ORF">SACS_0500</name>
</gene>
<dbReference type="EMBL" id="CBLY010000004">
    <property type="protein sequence ID" value="CDG33238.1"/>
    <property type="molecule type" value="Genomic_DNA"/>
</dbReference>
<dbReference type="AlphaFoldDB" id="A0A7U7G4Y8"/>
<name>A0A7U7G4Y8_9PROT</name>
<organism evidence="1 2">
    <name type="scientific">Parasaccharibacter apium</name>
    <dbReference type="NCBI Taxonomy" id="1510841"/>
    <lineage>
        <taxon>Bacteria</taxon>
        <taxon>Pseudomonadati</taxon>
        <taxon>Pseudomonadota</taxon>
        <taxon>Alphaproteobacteria</taxon>
        <taxon>Acetobacterales</taxon>
        <taxon>Acetobacteraceae</taxon>
        <taxon>Parasaccharibacter</taxon>
    </lineage>
</organism>